<dbReference type="AlphaFoldDB" id="A0A086KD30"/>
<dbReference type="EMBL" id="AHZU02000613">
    <property type="protein sequence ID" value="KFG42298.1"/>
    <property type="molecule type" value="Genomic_DNA"/>
</dbReference>
<dbReference type="VEuPathDB" id="ToxoDB:TGDOM2_367020"/>
<reference evidence="1 2" key="1">
    <citation type="submission" date="2014-02" db="EMBL/GenBank/DDBJ databases">
        <authorList>
            <person name="Sibley D."/>
            <person name="Venepally P."/>
            <person name="Karamycheva S."/>
            <person name="Hadjithomas M."/>
            <person name="Khan A."/>
            <person name="Brunk B."/>
            <person name="Roos D."/>
            <person name="Caler E."/>
            <person name="Lorenzi H."/>
        </authorList>
    </citation>
    <scope>NUCLEOTIDE SEQUENCE [LARGE SCALE GENOMIC DNA]</scope>
    <source>
        <strain evidence="1 2">GAB2-2007-GAL-DOM2</strain>
    </source>
</reference>
<name>A0A086KD30_TOXGO</name>
<sequence length="130" mass="14542">MEGSLSQVAADSTLPDEDGNVMFVLDQTNRVRALPEDHLEDAHFLSREMSSFAANARNFGETVDSVIGVVTAEAKKIEEEQYKVLLILHIHHQGVPGVLEFHYDIQPKCTLLILLDECPSLYDNCKHHNA</sequence>
<comment type="caution">
    <text evidence="1">The sequence shown here is derived from an EMBL/GenBank/DDBJ whole genome shotgun (WGS) entry which is preliminary data.</text>
</comment>
<evidence type="ECO:0000313" key="2">
    <source>
        <dbReference type="Proteomes" id="UP000028837"/>
    </source>
</evidence>
<protein>
    <submittedName>
        <fullName evidence="1">Uncharacterized protein</fullName>
    </submittedName>
</protein>
<evidence type="ECO:0000313" key="1">
    <source>
        <dbReference type="EMBL" id="KFG42298.1"/>
    </source>
</evidence>
<accession>A0A086KD30</accession>
<organism evidence="1 2">
    <name type="scientific">Toxoplasma gondii GAB2-2007-GAL-DOM2</name>
    <dbReference type="NCBI Taxonomy" id="1130820"/>
    <lineage>
        <taxon>Eukaryota</taxon>
        <taxon>Sar</taxon>
        <taxon>Alveolata</taxon>
        <taxon>Apicomplexa</taxon>
        <taxon>Conoidasida</taxon>
        <taxon>Coccidia</taxon>
        <taxon>Eucoccidiorida</taxon>
        <taxon>Eimeriorina</taxon>
        <taxon>Sarcocystidae</taxon>
        <taxon>Toxoplasma</taxon>
    </lineage>
</organism>
<dbReference type="Proteomes" id="UP000028837">
    <property type="component" value="Unassembled WGS sequence"/>
</dbReference>
<gene>
    <name evidence="1" type="ORF">TGDOM2_367020</name>
</gene>
<proteinExistence type="predicted"/>